<dbReference type="EMBL" id="AP011540">
    <property type="protein sequence ID" value="BAI65060.1"/>
    <property type="molecule type" value="Genomic_DNA"/>
</dbReference>
<keyword evidence="2" id="KW-1185">Reference proteome</keyword>
<dbReference type="STRING" id="680646.RMDY18_12280"/>
<sequence length="394" mass="44360">MFHIREIGSAYILTFAVITSSVFMSVPPANSQECSSDNGHAICLTKEKTPQQNFARKGTLDTRIDSPTAKSSLEIEAENQRKEEEFRRNYDEVKDNLGQPMYIPKGNARKQGEAECLAAGRQPGKYSRIREMPISGEEVNYDPKTGLGTYCQPLDTKTLTSNDPAQPKGPTIEEMLQEVEDQFAKTDIQAPVLKQSYNLGSGQGEDNPNVYKNQAVNFYVDAPTARWEGDLMIGHVEMESYPTQMTIQYGNGDEGSFYTMGKPVSRARGEESRKTATSYVYKRSGNFHAYATVSYSGRFRVNGGDWHALDVVLTKETVDPLLIRVWWTDVGRVAGDCSYDDTRWGCKNDPTMGKKDNPNPRLRKADIRTGQRWHLNDNGDGDTEYSLHRDWPDM</sequence>
<organism evidence="1 2">
    <name type="scientific">Rothia mucilaginosa (strain DY-18)</name>
    <name type="common">Stomatococcus mucilaginosus</name>
    <dbReference type="NCBI Taxonomy" id="680646"/>
    <lineage>
        <taxon>Bacteria</taxon>
        <taxon>Bacillati</taxon>
        <taxon>Actinomycetota</taxon>
        <taxon>Actinomycetes</taxon>
        <taxon>Micrococcales</taxon>
        <taxon>Micrococcaceae</taxon>
        <taxon>Rothia</taxon>
    </lineage>
</organism>
<accession>D2NTT4</accession>
<proteinExistence type="predicted"/>
<keyword evidence="1" id="KW-0378">Hydrolase</keyword>
<evidence type="ECO:0000313" key="2">
    <source>
        <dbReference type="Proteomes" id="UP000001883"/>
    </source>
</evidence>
<dbReference type="HOGENOM" id="CLU_681304_0_0_11"/>
<reference evidence="2" key="1">
    <citation type="submission" date="2009-07" db="EMBL/GenBank/DDBJ databases">
        <title>Complete genome sequence of Rothia mucilaginosa DJ.</title>
        <authorList>
            <person name="Yamane K."/>
            <person name="Nambu T."/>
            <person name="Mashimo C."/>
            <person name="Sugimori C."/>
            <person name="Yamanaka T."/>
            <person name="Leung K."/>
            <person name="Fukushima H."/>
        </authorList>
    </citation>
    <scope>NUCLEOTIDE SEQUENCE [LARGE SCALE GENOMIC DNA]</scope>
    <source>
        <strain evidence="2">DY-18</strain>
    </source>
</reference>
<reference evidence="1 2" key="2">
    <citation type="journal article" date="2010" name="J Osaka Dent Univ">
        <title>Isolation and identification of Rothia mucilaginosa from persistent apical periodontitis lesions.</title>
        <authorList>
            <person name="Yamane K."/>
            <person name="Yoshida M."/>
            <person name="Fujihira T."/>
            <person name="Baba T."/>
            <person name="Tsuji N."/>
            <person name="Hayashi H."/>
            <person name="Sugimori C."/>
            <person name="Yamanaka T."/>
            <person name="Mashimo C."/>
            <person name="Nambu T."/>
            <person name="Kawai H."/>
            <person name="Fukushima H."/>
        </authorList>
    </citation>
    <scope>NUCLEOTIDE SEQUENCE [LARGE SCALE GENOMIC DNA]</scope>
    <source>
        <strain evidence="1 2">DY-18</strain>
    </source>
</reference>
<name>D2NTT4_ROTMD</name>
<gene>
    <name evidence="1" type="ordered locus">RMDY18_12280</name>
</gene>
<keyword evidence="1" id="KW-0547">Nucleotide-binding</keyword>
<dbReference type="KEGG" id="rmu:RMDY18_12280"/>
<keyword evidence="1" id="KW-0347">Helicase</keyword>
<dbReference type="Proteomes" id="UP000001883">
    <property type="component" value="Chromosome"/>
</dbReference>
<protein>
    <submittedName>
        <fullName evidence="1">Rad3-related DNA helicase</fullName>
    </submittedName>
</protein>
<dbReference type="GO" id="GO:0004386">
    <property type="term" value="F:helicase activity"/>
    <property type="evidence" value="ECO:0007669"/>
    <property type="project" value="UniProtKB-KW"/>
</dbReference>
<evidence type="ECO:0000313" key="1">
    <source>
        <dbReference type="EMBL" id="BAI65060.1"/>
    </source>
</evidence>
<reference evidence="1 2" key="3">
    <citation type="journal article" date="2010" name="Sequencing">
        <title>Complete Genome Sequence of Rothia mucilaginosa DY-18: A Clinical Isolate with Dense Meshwork-Like Structures from a Persistent Apical Periodontitis Lesion.</title>
        <authorList>
            <person name="Yamane K."/>
            <person name="Nambu T."/>
            <person name="Yamanaka T."/>
            <person name="Mashimo C."/>
            <person name="Sugimori C."/>
            <person name="Leung K.-P."/>
            <person name="Fukushima H."/>
        </authorList>
    </citation>
    <scope>NUCLEOTIDE SEQUENCE [LARGE SCALE GENOMIC DNA]</scope>
    <source>
        <strain evidence="1 2">DY-18</strain>
    </source>
</reference>
<keyword evidence="1" id="KW-0067">ATP-binding</keyword>
<dbReference type="AlphaFoldDB" id="D2NTT4"/>